<dbReference type="Pfam" id="PF08859">
    <property type="entry name" value="DGC"/>
    <property type="match status" value="1"/>
</dbReference>
<dbReference type="RefSeq" id="WP_116670374.1">
    <property type="nucleotide sequence ID" value="NZ_CASEFK010000019.1"/>
</dbReference>
<keyword evidence="2" id="KW-1185">Reference proteome</keyword>
<evidence type="ECO:0000313" key="1">
    <source>
        <dbReference type="EMBL" id="PWB84832.1"/>
    </source>
</evidence>
<protein>
    <submittedName>
        <fullName evidence="1">DGC domain protein</fullName>
    </submittedName>
</protein>
<accession>A0A2U1S5Q4</accession>
<reference evidence="1 2" key="1">
    <citation type="submission" date="2017-03" db="EMBL/GenBank/DDBJ databases">
        <title>Genome sequence of Methanobrevibacter wosei.</title>
        <authorList>
            <person name="Poehlein A."/>
            <person name="Seedorf H."/>
            <person name="Daniel R."/>
        </authorList>
    </citation>
    <scope>NUCLEOTIDE SEQUENCE [LARGE SCALE GENOMIC DNA]</scope>
    <source>
        <strain evidence="1 2">DSM 11979</strain>
    </source>
</reference>
<sequence length="127" mass="13775">MVEEKISLAACNGMSATGLISRVAVADLIDEDEKLISICITATSTDKPAFVKLIKKYPVLGVNGCNNNCVGHILKTKGVDIVGDIDVLSELNDVHCHPKNVARLDEVGEEAVDIIKNKIYEKIRNLD</sequence>
<dbReference type="OrthoDB" id="70751at2157"/>
<proteinExistence type="predicted"/>
<name>A0A2U1S5Q4_9EURY</name>
<dbReference type="AlphaFoldDB" id="A0A2U1S5Q4"/>
<organism evidence="1 2">
    <name type="scientific">Methanobrevibacter woesei</name>
    <dbReference type="NCBI Taxonomy" id="190976"/>
    <lineage>
        <taxon>Archaea</taxon>
        <taxon>Methanobacteriati</taxon>
        <taxon>Methanobacteriota</taxon>
        <taxon>Methanomada group</taxon>
        <taxon>Methanobacteria</taxon>
        <taxon>Methanobacteriales</taxon>
        <taxon>Methanobacteriaceae</taxon>
        <taxon>Methanobrevibacter</taxon>
    </lineage>
</organism>
<gene>
    <name evidence="1" type="ORF">MBBWO_15980</name>
</gene>
<dbReference type="InterPro" id="IPR014958">
    <property type="entry name" value="DGC"/>
</dbReference>
<dbReference type="EMBL" id="MZGU01000007">
    <property type="protein sequence ID" value="PWB84832.1"/>
    <property type="molecule type" value="Genomic_DNA"/>
</dbReference>
<evidence type="ECO:0000313" key="2">
    <source>
        <dbReference type="Proteomes" id="UP000245577"/>
    </source>
</evidence>
<dbReference type="Proteomes" id="UP000245577">
    <property type="component" value="Unassembled WGS sequence"/>
</dbReference>
<comment type="caution">
    <text evidence="1">The sequence shown here is derived from an EMBL/GenBank/DDBJ whole genome shotgun (WGS) entry which is preliminary data.</text>
</comment>